<dbReference type="SUPFAM" id="SSF53098">
    <property type="entry name" value="Ribonuclease H-like"/>
    <property type="match status" value="1"/>
</dbReference>
<accession>A0AAQ3WXJ0</accession>
<dbReference type="Gene3D" id="3.30.420.10">
    <property type="entry name" value="Ribonuclease H-like superfamily/Ribonuclease H"/>
    <property type="match status" value="1"/>
</dbReference>
<feature type="domain" description="Integrase catalytic" evidence="1">
    <location>
        <begin position="99"/>
        <end position="216"/>
    </location>
</feature>
<dbReference type="GO" id="GO:0015074">
    <property type="term" value="P:DNA integration"/>
    <property type="evidence" value="ECO:0007669"/>
    <property type="project" value="InterPro"/>
</dbReference>
<dbReference type="PANTHER" id="PTHR42648:SF25">
    <property type="entry name" value="RNA-DIRECTED DNA POLYMERASE"/>
    <property type="match status" value="1"/>
</dbReference>
<evidence type="ECO:0000313" key="2">
    <source>
        <dbReference type="EMBL" id="WVZ76856.1"/>
    </source>
</evidence>
<dbReference type="InterPro" id="IPR025724">
    <property type="entry name" value="GAG-pre-integrase_dom"/>
</dbReference>
<sequence length="410" mass="45500">MQIREEDGRLLAKVVRGPTRLYMIELRIARPVCLAAHAGEDAWRWHARFGHINFAALRKMGKDELVRGLQVLDQVEQVCEACLAGKHRRAPFPSRALRRATRPLELLHGDLCGPITPPTPSGNRYFLLLVDDYSRFMWLALLPTKDGAPAAIKRIQVAAERKSGEKLRALRTDRGGEFTAADFNNYCAELGVRRELTAPYSPQQNGVIKRRNQSVAVTTAVYLLNRSTSKSTGGKTPYELWNGSTPAVHHLRTFGCVAHVKVTTPNLRKLDDRSRPMIFVGYEPGSNAYRAYDPAHRCVRISRDVVFDEQAVWNDFIIEYASVDQPGVEVQTGIPEQATRTPAGSSNVLVQFATPPAAAEEALDANHDGAPLRFRQVDNVLGPASPPGLVARELHEDLFHVDGEEPATFA</sequence>
<dbReference type="InterPro" id="IPR039537">
    <property type="entry name" value="Retrotran_Ty1/copia-like"/>
</dbReference>
<dbReference type="Pfam" id="PF00665">
    <property type="entry name" value="rve"/>
    <property type="match status" value="1"/>
</dbReference>
<dbReference type="InterPro" id="IPR012337">
    <property type="entry name" value="RNaseH-like_sf"/>
</dbReference>
<name>A0AAQ3WXJ0_PASNO</name>
<dbReference type="Pfam" id="PF13976">
    <property type="entry name" value="gag_pre-integrs"/>
    <property type="match status" value="1"/>
</dbReference>
<dbReference type="Proteomes" id="UP001341281">
    <property type="component" value="Chromosome 05"/>
</dbReference>
<keyword evidence="3" id="KW-1185">Reference proteome</keyword>
<dbReference type="PANTHER" id="PTHR42648">
    <property type="entry name" value="TRANSPOSASE, PUTATIVE-RELATED"/>
    <property type="match status" value="1"/>
</dbReference>
<reference evidence="2 3" key="1">
    <citation type="submission" date="2024-02" db="EMBL/GenBank/DDBJ databases">
        <title>High-quality chromosome-scale genome assembly of Pensacola bahiagrass (Paspalum notatum Flugge var. saurae).</title>
        <authorList>
            <person name="Vega J.M."/>
            <person name="Podio M."/>
            <person name="Orjuela J."/>
            <person name="Siena L.A."/>
            <person name="Pessino S.C."/>
            <person name="Combes M.C."/>
            <person name="Mariac C."/>
            <person name="Albertini E."/>
            <person name="Pupilli F."/>
            <person name="Ortiz J.P.A."/>
            <person name="Leblanc O."/>
        </authorList>
    </citation>
    <scope>NUCLEOTIDE SEQUENCE [LARGE SCALE GENOMIC DNA]</scope>
    <source>
        <strain evidence="2">R1</strain>
        <tissue evidence="2">Leaf</tissue>
    </source>
</reference>
<dbReference type="AlphaFoldDB" id="A0AAQ3WXJ0"/>
<dbReference type="InterPro" id="IPR001584">
    <property type="entry name" value="Integrase_cat-core"/>
</dbReference>
<dbReference type="Pfam" id="PF25597">
    <property type="entry name" value="SH3_retrovirus"/>
    <property type="match status" value="1"/>
</dbReference>
<dbReference type="GO" id="GO:0003676">
    <property type="term" value="F:nucleic acid binding"/>
    <property type="evidence" value="ECO:0007669"/>
    <property type="project" value="InterPro"/>
</dbReference>
<dbReference type="InterPro" id="IPR036397">
    <property type="entry name" value="RNaseH_sf"/>
</dbReference>
<protein>
    <recommendedName>
        <fullName evidence="1">Integrase catalytic domain-containing protein</fullName>
    </recommendedName>
</protein>
<evidence type="ECO:0000259" key="1">
    <source>
        <dbReference type="PROSITE" id="PS50994"/>
    </source>
</evidence>
<evidence type="ECO:0000313" key="3">
    <source>
        <dbReference type="Proteomes" id="UP001341281"/>
    </source>
</evidence>
<dbReference type="EMBL" id="CP144749">
    <property type="protein sequence ID" value="WVZ76856.1"/>
    <property type="molecule type" value="Genomic_DNA"/>
</dbReference>
<gene>
    <name evidence="2" type="ORF">U9M48_024782</name>
</gene>
<dbReference type="InterPro" id="IPR057670">
    <property type="entry name" value="SH3_retrovirus"/>
</dbReference>
<organism evidence="2 3">
    <name type="scientific">Paspalum notatum var. saurae</name>
    <dbReference type="NCBI Taxonomy" id="547442"/>
    <lineage>
        <taxon>Eukaryota</taxon>
        <taxon>Viridiplantae</taxon>
        <taxon>Streptophyta</taxon>
        <taxon>Embryophyta</taxon>
        <taxon>Tracheophyta</taxon>
        <taxon>Spermatophyta</taxon>
        <taxon>Magnoliopsida</taxon>
        <taxon>Liliopsida</taxon>
        <taxon>Poales</taxon>
        <taxon>Poaceae</taxon>
        <taxon>PACMAD clade</taxon>
        <taxon>Panicoideae</taxon>
        <taxon>Andropogonodae</taxon>
        <taxon>Paspaleae</taxon>
        <taxon>Paspalinae</taxon>
        <taxon>Paspalum</taxon>
    </lineage>
</organism>
<proteinExistence type="predicted"/>
<dbReference type="PROSITE" id="PS50994">
    <property type="entry name" value="INTEGRASE"/>
    <property type="match status" value="1"/>
</dbReference>